<dbReference type="RefSeq" id="WP_169163806.1">
    <property type="nucleotide sequence ID" value="NZ_JABBFW010000044.1"/>
</dbReference>
<dbReference type="Pfam" id="PF08548">
    <property type="entry name" value="Peptidase_M10_C"/>
    <property type="match status" value="1"/>
</dbReference>
<proteinExistence type="predicted"/>
<evidence type="ECO:0000259" key="5">
    <source>
        <dbReference type="Pfam" id="PF08548"/>
    </source>
</evidence>
<dbReference type="InterPro" id="IPR018511">
    <property type="entry name" value="Hemolysin-typ_Ca-bd_CS"/>
</dbReference>
<dbReference type="SUPFAM" id="SSF51120">
    <property type="entry name" value="beta-Roll"/>
    <property type="match status" value="1"/>
</dbReference>
<dbReference type="PANTHER" id="PTHR38340:SF1">
    <property type="entry name" value="S-LAYER PROTEIN"/>
    <property type="match status" value="1"/>
</dbReference>
<evidence type="ECO:0000313" key="6">
    <source>
        <dbReference type="EMBL" id="NML18906.1"/>
    </source>
</evidence>
<dbReference type="Gene3D" id="2.150.10.10">
    <property type="entry name" value="Serralysin-like metalloprotease, C-terminal"/>
    <property type="match status" value="1"/>
</dbReference>
<name>A0A848FID4_9BURK</name>
<comment type="caution">
    <text evidence="6">The sequence shown here is derived from an EMBL/GenBank/DDBJ whole genome shotgun (WGS) entry which is preliminary data.</text>
</comment>
<dbReference type="Gene3D" id="2.80.10.50">
    <property type="match status" value="3"/>
</dbReference>
<organism evidence="6 7">
    <name type="scientific">Azohydromonas caseinilytica</name>
    <dbReference type="NCBI Taxonomy" id="2728836"/>
    <lineage>
        <taxon>Bacteria</taxon>
        <taxon>Pseudomonadati</taxon>
        <taxon>Pseudomonadota</taxon>
        <taxon>Betaproteobacteria</taxon>
        <taxon>Burkholderiales</taxon>
        <taxon>Sphaerotilaceae</taxon>
        <taxon>Azohydromonas</taxon>
    </lineage>
</organism>
<keyword evidence="4" id="KW-0677">Repeat</keyword>
<dbReference type="NCBIfam" id="TIGR02608">
    <property type="entry name" value="delta_60_rpt"/>
    <property type="match status" value="4"/>
</dbReference>
<comment type="cofactor">
    <cofactor evidence="1">
        <name>Ca(2+)</name>
        <dbReference type="ChEBI" id="CHEBI:29108"/>
    </cofactor>
</comment>
<dbReference type="InterPro" id="IPR013858">
    <property type="entry name" value="Peptidase_M10B_C"/>
</dbReference>
<dbReference type="EMBL" id="JABBFW010000044">
    <property type="protein sequence ID" value="NML18906.1"/>
    <property type="molecule type" value="Genomic_DNA"/>
</dbReference>
<comment type="subcellular location">
    <subcellularLocation>
        <location evidence="2">Secreted</location>
    </subcellularLocation>
</comment>
<dbReference type="PROSITE" id="PS00330">
    <property type="entry name" value="HEMOLYSIN_CALCIUM"/>
    <property type="match status" value="2"/>
</dbReference>
<gene>
    <name evidence="6" type="ORF">HHL10_28440</name>
</gene>
<protein>
    <recommendedName>
        <fullName evidence="5">Peptidase M10 serralysin C-terminal domain-containing protein</fullName>
    </recommendedName>
</protein>
<dbReference type="GO" id="GO:0005615">
    <property type="term" value="C:extracellular space"/>
    <property type="evidence" value="ECO:0007669"/>
    <property type="project" value="InterPro"/>
</dbReference>
<dbReference type="InterPro" id="IPR050557">
    <property type="entry name" value="RTX_toxin/Mannuronan_C5-epim"/>
</dbReference>
<dbReference type="GO" id="GO:0005509">
    <property type="term" value="F:calcium ion binding"/>
    <property type="evidence" value="ECO:0007669"/>
    <property type="project" value="InterPro"/>
</dbReference>
<evidence type="ECO:0000256" key="4">
    <source>
        <dbReference type="ARBA" id="ARBA00022737"/>
    </source>
</evidence>
<dbReference type="PANTHER" id="PTHR38340">
    <property type="entry name" value="S-LAYER PROTEIN"/>
    <property type="match status" value="1"/>
</dbReference>
<dbReference type="Pfam" id="PF00353">
    <property type="entry name" value="HemolysinCabind"/>
    <property type="match status" value="1"/>
</dbReference>
<feature type="domain" description="Peptidase M10 serralysin C-terminal" evidence="5">
    <location>
        <begin position="1610"/>
        <end position="1722"/>
    </location>
</feature>
<reference evidence="6 7" key="1">
    <citation type="submission" date="2020-04" db="EMBL/GenBank/DDBJ databases">
        <title>Azohydromonas sp. isolated from soil.</title>
        <authorList>
            <person name="Dahal R.H."/>
        </authorList>
    </citation>
    <scope>NUCLEOTIDE SEQUENCE [LARGE SCALE GENOMIC DNA]</scope>
    <source>
        <strain evidence="6 7">G-1-1-14</strain>
    </source>
</reference>
<keyword evidence="7" id="KW-1185">Reference proteome</keyword>
<evidence type="ECO:0000313" key="7">
    <source>
        <dbReference type="Proteomes" id="UP000574067"/>
    </source>
</evidence>
<evidence type="ECO:0000256" key="1">
    <source>
        <dbReference type="ARBA" id="ARBA00001913"/>
    </source>
</evidence>
<dbReference type="Gene3D" id="2.60.40.2700">
    <property type="match status" value="11"/>
</dbReference>
<keyword evidence="3" id="KW-0964">Secreted</keyword>
<dbReference type="InterPro" id="IPR011049">
    <property type="entry name" value="Serralysin-like_metalloprot_C"/>
</dbReference>
<evidence type="ECO:0000256" key="2">
    <source>
        <dbReference type="ARBA" id="ARBA00004613"/>
    </source>
</evidence>
<dbReference type="InterPro" id="IPR001343">
    <property type="entry name" value="Hemolysn_Ca-bd"/>
</dbReference>
<dbReference type="PRINTS" id="PR00313">
    <property type="entry name" value="CABNDNGRPT"/>
</dbReference>
<dbReference type="Proteomes" id="UP000574067">
    <property type="component" value="Unassembled WGS sequence"/>
</dbReference>
<accession>A0A848FID4</accession>
<dbReference type="InterPro" id="IPR013431">
    <property type="entry name" value="Delta_60_rpt"/>
</dbReference>
<sequence length="1725" mass="176732">MSTLPEDSINTAPTLRTAPGTAGTVLLSSSPSFFSQRLFAQPDGKVYVLTQGASTIVKRFNADGSLDASFNGTGMAEITSPLSDLNHIVDVLPRTVNGHEGITVIDRHGMLTIDGTTAEATAAPGVLDMPFYFYGAVQSLNHTILAVPGSDGSPARYFLAGFRHTSDGYDRFGLMCFDAQGKPVDSFGVDGRTPLSSYGAEGAETALALQADGKVLMAIARPGNGGTSVNILRVNSNGTLDYAFQSGTKSSFATDMANLAVEVGVLSDGKILLVATTRDAAAQTASVELVRLNANGSLDTSFSSDGRTILTLEGYSDFSDDMLVQPNGQIFLIGTHVEGGTSLIHVNADGTVDTGFGGLTATLGSATPLYVENAAPVLLNSHASVFDAELAALDGGAGNYAGATLTLARAGGASAQDLFSGLNGLSLADGQAVLAGVVVGLVTNAGGQLGIAFNGNATQARVNQLLSSIGYANAADALADHLELEWTFNDGSAVNPLAVTETSTVYLRNVNDAPTGEVTISGLAQEGQTLTVSNTLFDADGMGPVTYSWYRYGNPFPIVSGTDSYKLTYADLGKQIFVSASYQDGLGKWEGAYSLFTAAVQVNELNHRPTGEVTITGLAKQGETLSATHTLADADGLGVVHWQWMRGYGHVIEGATDSSYTLTQADVEGNVWVQATYTDALGTVEGAASAKTPYVLNTNDPLTGELTITGTARQGQYLQADTSALRDPDGFGTLYYQWLRDGEAISGATSGYYLLTQADVNSRISVNVSYWDQGRTVESVTSAATAAVVNINDAPVGRIAVSGTLRQGETLTAQLLELSDVDGLGEAASPAGLQWQWLRDGMVIKGATGTSYTLTQADAAKYISVRIGYVDGFGTRDKLESAWLWASNVNDPLTGELTIDGAAVQGQTLTAVTTALDDLDGFGTFKYEWLRDGVLLTNATASTYTLGQADVGKTFSVRVSYVDRFGTAEGIASATTAAVTNVNDAPTGGVTFRGTAVQGQTLTASNTLADADGLGTVVYQWLRDGEAISGATSYSYRLTQADVGRAVSVRASYVDKLGTAEAVTSAATELVANINDAPTGSVTISGTATQNNTLTAATSTLADADGLGELSYQWLRNGVAVDGATASTYRLTQVDVGQRITVQVSYTDGFGAAESKLSTATAAVSNANDLPTGGVSITGTATQGQTLTASHTLDDIDGMGAVSWQWLRAGVAITGATGESYTLAQADVGKAITVKASYVDGFNKAESATSAATAAVANVNDALTGEVAISGTVVQGQTLTAVTTALADADGLGTLKYQWLRDGVAITGATASTYKLAQGDVGKAVTVAVSCVDKLGTAEAVISAATGLVANVNDAPMGSVTLSGSVTQNSTLTAVTSTLADADGLGPLSWQWLRGGVAIDGATAVTYKLTQADVGQAITVRVSYVDSYGTAESKASNPTALVANVNDLPTGGVTISGTAELGSTLTVSHTLSDADGLGTVTYQWLRAGVAITGATGESYTLSAADLDKAISVKASYVDGFNKAESVTSAAAAPVAYPGDTLTGDAGGVATADVLHGGLGASTIQGLAGDDQLRGEGGNDSVYGGTGSDALYGGAGADLLQGDEGSDVLTGGAGKDMLTGGEGSDRFVFQYTSDSGPSAATRDVITDFVQGEDRIDLSALDANTATYAREAFSVVIDAAAAFTAAGQLRLGDGVLWGNTDADADAEFAIELVGVTRLDLSDFVLVR</sequence>
<evidence type="ECO:0000256" key="3">
    <source>
        <dbReference type="ARBA" id="ARBA00022525"/>
    </source>
</evidence>
<dbReference type="Pfam" id="PF17164">
    <property type="entry name" value="DUF5122"/>
    <property type="match status" value="3"/>
</dbReference>